<dbReference type="GeneID" id="11470886"/>
<feature type="compositionally biased region" description="Polar residues" evidence="1">
    <location>
        <begin position="244"/>
        <end position="257"/>
    </location>
</feature>
<dbReference type="HOGENOM" id="CLU_482342_0_0_1"/>
<evidence type="ECO:0000313" key="3">
    <source>
        <dbReference type="Proteomes" id="UP000006790"/>
    </source>
</evidence>
<feature type="compositionally biased region" description="Low complexity" evidence="1">
    <location>
        <begin position="198"/>
        <end position="217"/>
    </location>
</feature>
<dbReference type="AlphaFoldDB" id="G8JR05"/>
<gene>
    <name evidence="2" type="ordered locus">Ecym_3062</name>
</gene>
<feature type="region of interest" description="Disordered" evidence="1">
    <location>
        <begin position="127"/>
        <end position="161"/>
    </location>
</feature>
<dbReference type="RefSeq" id="XP_003645391.1">
    <property type="nucleotide sequence ID" value="XM_003645343.1"/>
</dbReference>
<keyword evidence="3" id="KW-1185">Reference proteome</keyword>
<dbReference type="FunCoup" id="G8JR05">
    <property type="interactions" value="231"/>
</dbReference>
<accession>G8JR05</accession>
<organism evidence="2 3">
    <name type="scientific">Eremothecium cymbalariae (strain CBS 270.75 / DBVPG 7215 / KCTC 17166 / NRRL Y-17582)</name>
    <name type="common">Yeast</name>
    <dbReference type="NCBI Taxonomy" id="931890"/>
    <lineage>
        <taxon>Eukaryota</taxon>
        <taxon>Fungi</taxon>
        <taxon>Dikarya</taxon>
        <taxon>Ascomycota</taxon>
        <taxon>Saccharomycotina</taxon>
        <taxon>Saccharomycetes</taxon>
        <taxon>Saccharomycetales</taxon>
        <taxon>Saccharomycetaceae</taxon>
        <taxon>Eremothecium</taxon>
    </lineage>
</organism>
<dbReference type="Proteomes" id="UP000006790">
    <property type="component" value="Chromosome 3"/>
</dbReference>
<dbReference type="EMBL" id="CP002499">
    <property type="protein sequence ID" value="AET38574.1"/>
    <property type="molecule type" value="Genomic_DNA"/>
</dbReference>
<dbReference type="OMA" id="HIHPTKH"/>
<evidence type="ECO:0000313" key="2">
    <source>
        <dbReference type="EMBL" id="AET38574.1"/>
    </source>
</evidence>
<name>G8JR05_ERECY</name>
<dbReference type="InterPro" id="IPR029063">
    <property type="entry name" value="SAM-dependent_MTases_sf"/>
</dbReference>
<dbReference type="KEGG" id="erc:Ecym_3062"/>
<feature type="region of interest" description="Disordered" evidence="1">
    <location>
        <begin position="240"/>
        <end position="274"/>
    </location>
</feature>
<protein>
    <submittedName>
        <fullName evidence="2">Uncharacterized protein</fullName>
    </submittedName>
</protein>
<dbReference type="InParanoid" id="G8JR05"/>
<dbReference type="STRING" id="931890.G8JR05"/>
<dbReference type="Gene3D" id="3.40.50.150">
    <property type="entry name" value="Vaccinia Virus protein VP39"/>
    <property type="match status" value="1"/>
</dbReference>
<feature type="region of interest" description="Disordered" evidence="1">
    <location>
        <begin position="182"/>
        <end position="217"/>
    </location>
</feature>
<dbReference type="OrthoDB" id="10256176at2759"/>
<sequence>MKDAIDLIQLWFHQANRAAIRTGAYFILSENNSDLFRKSKYEHEHDLLIIQFSGMEWVGWQVAFDEPNLKVLECYISGPRLTLASANSTDRSAVGSGNAGAGRVDPSYMHSTSSVISSAISNSSAHSSLKTSEKFMSESTPRPTEFDEPVNTNTETLKDIMDRDFERTLTYSSMRPVDLAELSPGRFLNSESDDGDDTSSSSSSSSLSITSSRIGSSRNAKISQALHNVTSGISGLFKKRGHNAGNTTASEDSTHLNSPDPDSNIDSDNSDVYSSYSRGNSALPYLGTQELSPIHRLTRHSVQGIGPAERYPDEEPQEMKNFAVINRWLEQYYSKTLRNYERINANMDSLINPSTDEKTSQKTGSRDFHVFSSADIQIKLPFQDNSFPAVFCPGLWYSLLFSQWTPFLRELMRCMIPGAPITTLMYDFNISNICQDESAHQFSTTLELKKIFQAIRFEAIKRGQQIFPMRNLCPLFKQLGFQNVKYTVLSLKRGDYLHDIGFLNEYLSTFHYDFLVRTFLSDPSKLPPGTDPYSLPKRFMEEHMGKVDDNAGCLRGIIISAEKPL</sequence>
<dbReference type="eggNOG" id="ENOG502QRP4">
    <property type="taxonomic scope" value="Eukaryota"/>
</dbReference>
<reference evidence="3" key="1">
    <citation type="journal article" date="2012" name="G3 (Bethesda)">
        <title>Pichia sorbitophila, an interspecies yeast hybrid reveals early steps of genome resolution following polyploidization.</title>
        <authorList>
            <person name="Leh Louis V."/>
            <person name="Despons L."/>
            <person name="Friedrich A."/>
            <person name="Martin T."/>
            <person name="Durrens P."/>
            <person name="Casaregola S."/>
            <person name="Neuveglise C."/>
            <person name="Fairhead C."/>
            <person name="Marck C."/>
            <person name="Cruz J.A."/>
            <person name="Straub M.L."/>
            <person name="Kugler V."/>
            <person name="Sacerdot C."/>
            <person name="Uzunov Z."/>
            <person name="Thierry A."/>
            <person name="Weiss S."/>
            <person name="Bleykasten C."/>
            <person name="De Montigny J."/>
            <person name="Jacques N."/>
            <person name="Jung P."/>
            <person name="Lemaire M."/>
            <person name="Mallet S."/>
            <person name="Morel G."/>
            <person name="Richard G.F."/>
            <person name="Sarkar A."/>
            <person name="Savel G."/>
            <person name="Schacherer J."/>
            <person name="Seret M.L."/>
            <person name="Talla E."/>
            <person name="Samson G."/>
            <person name="Jubin C."/>
            <person name="Poulain J."/>
            <person name="Vacherie B."/>
            <person name="Barbe V."/>
            <person name="Pelletier E."/>
            <person name="Sherman D.J."/>
            <person name="Westhof E."/>
            <person name="Weissenbach J."/>
            <person name="Baret P.V."/>
            <person name="Wincker P."/>
            <person name="Gaillardin C."/>
            <person name="Dujon B."/>
            <person name="Souciet J.L."/>
        </authorList>
    </citation>
    <scope>NUCLEOTIDE SEQUENCE [LARGE SCALE GENOMIC DNA]</scope>
    <source>
        <strain evidence="3">CBS 270.75 / DBVPG 7215 / KCTC 17166 / NRRL Y-17582</strain>
    </source>
</reference>
<proteinExistence type="predicted"/>
<evidence type="ECO:0000256" key="1">
    <source>
        <dbReference type="SAM" id="MobiDB-lite"/>
    </source>
</evidence>
<dbReference type="SUPFAM" id="SSF53335">
    <property type="entry name" value="S-adenosyl-L-methionine-dependent methyltransferases"/>
    <property type="match status" value="1"/>
</dbReference>